<proteinExistence type="predicted"/>
<evidence type="ECO:0000313" key="3">
    <source>
        <dbReference type="Proteomes" id="UP000012589"/>
    </source>
</evidence>
<dbReference type="PANTHER" id="PTHR43404">
    <property type="entry name" value="LIPOPOLYSACCHARIDE CHOLINEPHOSPHOTRANSFERASE LICD"/>
    <property type="match status" value="1"/>
</dbReference>
<keyword evidence="3" id="KW-1185">Reference proteome</keyword>
<dbReference type="Proteomes" id="UP000012589">
    <property type="component" value="Unassembled WGS sequence"/>
</dbReference>
<evidence type="ECO:0000259" key="1">
    <source>
        <dbReference type="Pfam" id="PF04991"/>
    </source>
</evidence>
<accession>N2ACJ0</accession>
<sequence>METNLEKAQRINLILLQEIDRVCKKYRLNYYLICGGLLGAVRHHGFIPWDDDVDIAMTRKDYETLRKIAKDEWKDSDFIFVRHNDMKHGAWLDFFDRLVYMKEAVPLKTFEKIRGKGRKDIDNHVPLDIYVLDHAPDDEKKFRRMYLAIQGLYGLAMGHRAYVDFTEYEKQDPRLQKQIKALVYCGKWIPLCLIEFVYEKICRLYENTPGNDYFTSNGFIFCIPMRHKREWFAETTELNIYEHKFKCPKMYEEYLTFFYKDYMQLPPEDKRKPDHVIM</sequence>
<dbReference type="STRING" id="1235802.C823_02752"/>
<comment type="caution">
    <text evidence="2">The sequence shown here is derived from an EMBL/GenBank/DDBJ whole genome shotgun (WGS) entry which is preliminary data.</text>
</comment>
<organism evidence="2 3">
    <name type="scientific">Eubacterium plexicaudatum ASF492</name>
    <dbReference type="NCBI Taxonomy" id="1235802"/>
    <lineage>
        <taxon>Bacteria</taxon>
        <taxon>Bacillati</taxon>
        <taxon>Bacillota</taxon>
        <taxon>Clostridia</taxon>
        <taxon>Eubacteriales</taxon>
        <taxon>Eubacteriaceae</taxon>
        <taxon>Eubacterium</taxon>
    </lineage>
</organism>
<dbReference type="InterPro" id="IPR007074">
    <property type="entry name" value="LicD/FKTN/FKRP_NTP_transf"/>
</dbReference>
<dbReference type="eggNOG" id="COG3475">
    <property type="taxonomic scope" value="Bacteria"/>
</dbReference>
<dbReference type="PANTHER" id="PTHR43404:SF2">
    <property type="entry name" value="LIPOPOLYSACCHARIDE CHOLINEPHOSPHOTRANSFERASE LICD"/>
    <property type="match status" value="1"/>
</dbReference>
<dbReference type="InterPro" id="IPR052942">
    <property type="entry name" value="LPS_cholinephosphotransferase"/>
</dbReference>
<dbReference type="AlphaFoldDB" id="N2ACJ0"/>
<dbReference type="GO" id="GO:0009100">
    <property type="term" value="P:glycoprotein metabolic process"/>
    <property type="evidence" value="ECO:0007669"/>
    <property type="project" value="UniProtKB-ARBA"/>
</dbReference>
<dbReference type="EMBL" id="AQFT01000087">
    <property type="protein sequence ID" value="EMZ25736.1"/>
    <property type="molecule type" value="Genomic_DNA"/>
</dbReference>
<gene>
    <name evidence="2" type="ORF">C823_02752</name>
</gene>
<name>N2ACJ0_9FIRM</name>
<feature type="domain" description="LicD/FKTN/FKRP nucleotidyltransferase" evidence="1">
    <location>
        <begin position="23"/>
        <end position="260"/>
    </location>
</feature>
<dbReference type="PATRIC" id="fig|1235802.3.peg.2906"/>
<dbReference type="Pfam" id="PF04991">
    <property type="entry name" value="LicD"/>
    <property type="match status" value="1"/>
</dbReference>
<reference evidence="2 3" key="1">
    <citation type="journal article" date="2014" name="Genome Announc.">
        <title>Draft genome sequences of the altered schaedler flora, a defined bacterial community from gnotobiotic mice.</title>
        <authorList>
            <person name="Wannemuehler M.J."/>
            <person name="Overstreet A.M."/>
            <person name="Ward D.V."/>
            <person name="Phillips G.J."/>
        </authorList>
    </citation>
    <scope>NUCLEOTIDE SEQUENCE [LARGE SCALE GENOMIC DNA]</scope>
    <source>
        <strain evidence="2 3">ASF492</strain>
    </source>
</reference>
<protein>
    <recommendedName>
        <fullName evidence="1">LicD/FKTN/FKRP nucleotidyltransferase domain-containing protein</fullName>
    </recommendedName>
</protein>
<evidence type="ECO:0000313" key="2">
    <source>
        <dbReference type="EMBL" id="EMZ25736.1"/>
    </source>
</evidence>
<dbReference type="HOGENOM" id="CLU_075543_0_0_9"/>
<dbReference type="OrthoDB" id="9786100at2"/>